<accession>A0A410GA69</accession>
<dbReference type="PANTHER" id="PTHR11803">
    <property type="entry name" value="2-IMINOBUTANOATE/2-IMINOPROPANOATE DEAMINASE RIDA"/>
    <property type="match status" value="1"/>
</dbReference>
<sequence length="148" mass="15855">MQNNLNKKLGYLGTPWEEAYGYAQAVQVGNMLYVSGQLSHDSSGNLVGPAPLDAAGKVTDTSNMDVQMRTTYANAAKLLAQFGATLDQVVEEVVYVTDMDAAFAVAGTVRKVAYGTAKPACASSILETPRLAFREQLVEISFTVVLQE</sequence>
<proteinExistence type="predicted"/>
<dbReference type="KEGG" id="pus:CKA81_04700"/>
<dbReference type="GO" id="GO:0019239">
    <property type="term" value="F:deaminase activity"/>
    <property type="evidence" value="ECO:0007669"/>
    <property type="project" value="TreeGrafter"/>
</dbReference>
<dbReference type="InterPro" id="IPR035959">
    <property type="entry name" value="RutC-like_sf"/>
</dbReference>
<evidence type="ECO:0000313" key="2">
    <source>
        <dbReference type="Proteomes" id="UP000283474"/>
    </source>
</evidence>
<dbReference type="OrthoDB" id="8655901at2"/>
<dbReference type="GO" id="GO:0005829">
    <property type="term" value="C:cytosol"/>
    <property type="evidence" value="ECO:0007669"/>
    <property type="project" value="TreeGrafter"/>
</dbReference>
<evidence type="ECO:0008006" key="3">
    <source>
        <dbReference type="Google" id="ProtNLM"/>
    </source>
</evidence>
<name>A0A410GA69_9BURK</name>
<dbReference type="CDD" id="cd00448">
    <property type="entry name" value="YjgF_YER057c_UK114_family"/>
    <property type="match status" value="1"/>
</dbReference>
<dbReference type="SUPFAM" id="SSF55298">
    <property type="entry name" value="YjgF-like"/>
    <property type="match status" value="1"/>
</dbReference>
<keyword evidence="2" id="KW-1185">Reference proteome</keyword>
<reference evidence="1 2" key="1">
    <citation type="submission" date="2017-08" db="EMBL/GenBank/DDBJ databases">
        <authorList>
            <person name="Park S.-J."/>
            <person name="Kim H."/>
        </authorList>
    </citation>
    <scope>NUCLEOTIDE SEQUENCE [LARGE SCALE GENOMIC DNA]</scope>
    <source>
        <strain evidence="2">ye3</strain>
    </source>
</reference>
<protein>
    <recommendedName>
        <fullName evidence="3">RidA family protein</fullName>
    </recommendedName>
</protein>
<dbReference type="Gene3D" id="3.30.1330.40">
    <property type="entry name" value="RutC-like"/>
    <property type="match status" value="1"/>
</dbReference>
<dbReference type="InterPro" id="IPR006175">
    <property type="entry name" value="YjgF/YER057c/UK114"/>
</dbReference>
<organism evidence="1 2">
    <name type="scientific">Pollutimonas thiosulfatoxidans</name>
    <dbReference type="NCBI Taxonomy" id="2028345"/>
    <lineage>
        <taxon>Bacteria</taxon>
        <taxon>Pseudomonadati</taxon>
        <taxon>Pseudomonadota</taxon>
        <taxon>Betaproteobacteria</taxon>
        <taxon>Burkholderiales</taxon>
        <taxon>Alcaligenaceae</taxon>
        <taxon>Pollutimonas</taxon>
    </lineage>
</organism>
<dbReference type="EMBL" id="CP022987">
    <property type="protein sequence ID" value="QAA93210.1"/>
    <property type="molecule type" value="Genomic_DNA"/>
</dbReference>
<dbReference type="Pfam" id="PF01042">
    <property type="entry name" value="Ribonuc_L-PSP"/>
    <property type="match status" value="1"/>
</dbReference>
<evidence type="ECO:0000313" key="1">
    <source>
        <dbReference type="EMBL" id="QAA93210.1"/>
    </source>
</evidence>
<dbReference type="RefSeq" id="WP_128354253.1">
    <property type="nucleotide sequence ID" value="NZ_CP022987.1"/>
</dbReference>
<gene>
    <name evidence="1" type="ORF">CKA81_04700</name>
</gene>
<dbReference type="Proteomes" id="UP000283474">
    <property type="component" value="Chromosome"/>
</dbReference>
<dbReference type="PANTHER" id="PTHR11803:SF39">
    <property type="entry name" value="2-IMINOBUTANOATE_2-IMINOPROPANOATE DEAMINASE"/>
    <property type="match status" value="1"/>
</dbReference>
<dbReference type="AlphaFoldDB" id="A0A410GA69"/>